<proteinExistence type="predicted"/>
<reference evidence="1" key="1">
    <citation type="submission" date="2023-04" db="EMBL/GenBank/DDBJ databases">
        <title>Genome dynamics across the evolutionary transition to endosymbiosis.</title>
        <authorList>
            <person name="Siozios S."/>
            <person name="Nadal-Jimenez P."/>
            <person name="Azagi T."/>
            <person name="Sprong H."/>
            <person name="Frost C.L."/>
            <person name="Parratt S.R."/>
            <person name="Taylor G."/>
            <person name="Brettell L."/>
            <person name="Lew K.C."/>
            <person name="Croft L."/>
            <person name="King K.C."/>
            <person name="Brockhurst M.A."/>
            <person name="Hypsa V."/>
            <person name="Novakova E."/>
            <person name="Darby A.C."/>
            <person name="Hurst G.D.D."/>
        </authorList>
    </citation>
    <scope>NUCLEOTIDE SEQUENCE</scope>
    <source>
        <strain evidence="1">APv</strain>
    </source>
</reference>
<dbReference type="EMBL" id="CP123504">
    <property type="protein sequence ID" value="WGM02694.1"/>
    <property type="molecule type" value="Genomic_DNA"/>
</dbReference>
<dbReference type="RefSeq" id="WP_280625872.1">
    <property type="nucleotide sequence ID" value="NZ_CP123504.1"/>
</dbReference>
<dbReference type="Proteomes" id="UP001177595">
    <property type="component" value="Chromosome"/>
</dbReference>
<sequence length="131" mass="14833">MNNFGIGSKHSYTRLSSDSSIDTTTSNISQTSVLPDNLVSVKNSVASNYEPDDYDLTHNGRSNTDNGRDVVRMSISRLLKEVNDSPKTKIVDKNLDNLIDKMKNNEINYYIIKKEVKTRGDLKKLHDRLRG</sequence>
<gene>
    <name evidence="1" type="ORF">QE210_06350</name>
</gene>
<evidence type="ECO:0000313" key="2">
    <source>
        <dbReference type="Proteomes" id="UP001177595"/>
    </source>
</evidence>
<protein>
    <submittedName>
        <fullName evidence="1">Uncharacterized protein</fullName>
    </submittedName>
</protein>
<organism evidence="1 2">
    <name type="scientific">Arsenophonus nasoniae</name>
    <name type="common">son-killer infecting Nasonia vitripennis</name>
    <dbReference type="NCBI Taxonomy" id="638"/>
    <lineage>
        <taxon>Bacteria</taxon>
        <taxon>Pseudomonadati</taxon>
        <taxon>Pseudomonadota</taxon>
        <taxon>Gammaproteobacteria</taxon>
        <taxon>Enterobacterales</taxon>
        <taxon>Morganellaceae</taxon>
        <taxon>Arsenophonus</taxon>
    </lineage>
</organism>
<accession>A0AA95KEI5</accession>
<name>A0AA95KEI5_9GAMM</name>
<dbReference type="AlphaFoldDB" id="A0AA95KEI5"/>
<evidence type="ECO:0000313" key="1">
    <source>
        <dbReference type="EMBL" id="WGM02694.1"/>
    </source>
</evidence>